<dbReference type="InterPro" id="IPR042001">
    <property type="entry name" value="Sortase_F"/>
</dbReference>
<dbReference type="GO" id="GO:0016787">
    <property type="term" value="F:hydrolase activity"/>
    <property type="evidence" value="ECO:0007669"/>
    <property type="project" value="UniProtKB-KW"/>
</dbReference>
<gene>
    <name evidence="3" type="ORF">GYA37_03825</name>
</gene>
<evidence type="ECO:0000313" key="4">
    <source>
        <dbReference type="Proteomes" id="UP000590542"/>
    </source>
</evidence>
<accession>A0A7X9E7N6</accession>
<keyword evidence="2" id="KW-0812">Transmembrane</keyword>
<dbReference type="SUPFAM" id="SSF63817">
    <property type="entry name" value="Sortase"/>
    <property type="match status" value="1"/>
</dbReference>
<keyword evidence="2" id="KW-1133">Transmembrane helix</keyword>
<dbReference type="Gene3D" id="2.40.260.10">
    <property type="entry name" value="Sortase"/>
    <property type="match status" value="1"/>
</dbReference>
<feature type="transmembrane region" description="Helical" evidence="2">
    <location>
        <begin position="12"/>
        <end position="32"/>
    </location>
</feature>
<organism evidence="3 4">
    <name type="scientific">candidate division WWE3 bacterium</name>
    <dbReference type="NCBI Taxonomy" id="2053526"/>
    <lineage>
        <taxon>Bacteria</taxon>
        <taxon>Katanobacteria</taxon>
    </lineage>
</organism>
<evidence type="ECO:0000256" key="2">
    <source>
        <dbReference type="SAM" id="Phobius"/>
    </source>
</evidence>
<reference evidence="3 4" key="1">
    <citation type="journal article" date="2020" name="Biotechnol. Biofuels">
        <title>New insights from the biogas microbiome by comprehensive genome-resolved metagenomics of nearly 1600 species originating from multiple anaerobic digesters.</title>
        <authorList>
            <person name="Campanaro S."/>
            <person name="Treu L."/>
            <person name="Rodriguez-R L.M."/>
            <person name="Kovalovszki A."/>
            <person name="Ziels R.M."/>
            <person name="Maus I."/>
            <person name="Zhu X."/>
            <person name="Kougias P.G."/>
            <person name="Basile A."/>
            <person name="Luo G."/>
            <person name="Schluter A."/>
            <person name="Konstantinidis K.T."/>
            <person name="Angelidaki I."/>
        </authorList>
    </citation>
    <scope>NUCLEOTIDE SEQUENCE [LARGE SCALE GENOMIC DNA]</scope>
    <source>
        <strain evidence="3">AS27yjCOA_202</strain>
    </source>
</reference>
<dbReference type="CDD" id="cd05829">
    <property type="entry name" value="Sortase_F"/>
    <property type="match status" value="1"/>
</dbReference>
<keyword evidence="1" id="KW-0378">Hydrolase</keyword>
<dbReference type="InterPro" id="IPR005754">
    <property type="entry name" value="Sortase"/>
</dbReference>
<dbReference type="Proteomes" id="UP000590542">
    <property type="component" value="Unassembled WGS sequence"/>
</dbReference>
<dbReference type="InterPro" id="IPR023365">
    <property type="entry name" value="Sortase_dom-sf"/>
</dbReference>
<evidence type="ECO:0000256" key="1">
    <source>
        <dbReference type="ARBA" id="ARBA00022801"/>
    </source>
</evidence>
<name>A0A7X9E7N6_UNCKA</name>
<dbReference type="AlphaFoldDB" id="A0A7X9E7N6"/>
<comment type="caution">
    <text evidence="3">The sequence shown here is derived from an EMBL/GenBank/DDBJ whole genome shotgun (WGS) entry which is preliminary data.</text>
</comment>
<protein>
    <submittedName>
        <fullName evidence="3">Class F sortase</fullName>
    </submittedName>
</protein>
<sequence>MTALSKSINIKKIFLFMVTFLILCFIFISFIFPDFLHLNGVNKFVLDKYNLIKFGKKIESEEAEKYSVFAEQLHPIYGAPKKLIIETLNIKVPIEPVGIDTSGYLETPRDWNTAGWYEKGARPAENGNILINAHYDNNLGNPAAFYRLKNINLGDKVSVLDSYGKEYTYIVVSTYYINVDDPNRLKVFENNKKDKSAMTLITCGGVWIGGTYNKRFVVNAELIQ</sequence>
<keyword evidence="2" id="KW-0472">Membrane</keyword>
<dbReference type="EMBL" id="JAAZNV010000013">
    <property type="protein sequence ID" value="NMB91944.1"/>
    <property type="molecule type" value="Genomic_DNA"/>
</dbReference>
<dbReference type="Pfam" id="PF04203">
    <property type="entry name" value="Sortase"/>
    <property type="match status" value="1"/>
</dbReference>
<evidence type="ECO:0000313" key="3">
    <source>
        <dbReference type="EMBL" id="NMB91944.1"/>
    </source>
</evidence>
<proteinExistence type="predicted"/>